<dbReference type="GO" id="GO:0007234">
    <property type="term" value="P:osmosensory signaling via phosphorelay pathway"/>
    <property type="evidence" value="ECO:0007669"/>
    <property type="project" value="TreeGrafter"/>
</dbReference>
<proteinExistence type="predicted"/>
<evidence type="ECO:0000256" key="3">
    <source>
        <dbReference type="ARBA" id="ARBA00012438"/>
    </source>
</evidence>
<comment type="caution">
    <text evidence="15">The sequence shown here is derived from an EMBL/GenBank/DDBJ whole genome shotgun (WGS) entry which is preliminary data.</text>
</comment>
<dbReference type="InterPro" id="IPR036890">
    <property type="entry name" value="HATPase_C_sf"/>
</dbReference>
<name>A0A316JLY3_9HYPH</name>
<reference evidence="15 16" key="1">
    <citation type="submission" date="2018-05" db="EMBL/GenBank/DDBJ databases">
        <title>Comparative genomic sequence analysis between strain HN4 and CCM 8460T (Falsochrobactrum ovis) will provide more evidence to prove that HN4 is a new species of Falsochrobactrum.</title>
        <authorList>
            <person name="Lyu W."/>
            <person name="Sun L."/>
            <person name="Yao L."/>
        </authorList>
    </citation>
    <scope>NUCLEOTIDE SEQUENCE [LARGE SCALE GENOMIC DNA]</scope>
    <source>
        <strain evidence="15 16">HN4</strain>
    </source>
</reference>
<keyword evidence="9 12" id="KW-1133">Transmembrane helix</keyword>
<dbReference type="GO" id="GO:0000155">
    <property type="term" value="F:phosphorelay sensor kinase activity"/>
    <property type="evidence" value="ECO:0007669"/>
    <property type="project" value="InterPro"/>
</dbReference>
<keyword evidence="4" id="KW-0808">Transferase</keyword>
<dbReference type="PANTHER" id="PTHR42878">
    <property type="entry name" value="TWO-COMPONENT HISTIDINE KINASE"/>
    <property type="match status" value="1"/>
</dbReference>
<dbReference type="SMART" id="SM00091">
    <property type="entry name" value="PAS"/>
    <property type="match status" value="1"/>
</dbReference>
<evidence type="ECO:0000256" key="6">
    <source>
        <dbReference type="ARBA" id="ARBA00022741"/>
    </source>
</evidence>
<dbReference type="CDD" id="cd00130">
    <property type="entry name" value="PAS"/>
    <property type="match status" value="1"/>
</dbReference>
<dbReference type="InterPro" id="IPR050351">
    <property type="entry name" value="BphY/WalK/GraS-like"/>
</dbReference>
<dbReference type="EMBL" id="QGDB01000022">
    <property type="protein sequence ID" value="PWL16220.1"/>
    <property type="molecule type" value="Genomic_DNA"/>
</dbReference>
<dbReference type="InterPro" id="IPR005467">
    <property type="entry name" value="His_kinase_dom"/>
</dbReference>
<evidence type="ECO:0000256" key="12">
    <source>
        <dbReference type="SAM" id="Phobius"/>
    </source>
</evidence>
<evidence type="ECO:0000256" key="8">
    <source>
        <dbReference type="ARBA" id="ARBA00022840"/>
    </source>
</evidence>
<keyword evidence="16" id="KW-1185">Reference proteome</keyword>
<keyword evidence="10" id="KW-0902">Two-component regulatory system</keyword>
<dbReference type="SMART" id="SM00388">
    <property type="entry name" value="HisKA"/>
    <property type="match status" value="1"/>
</dbReference>
<dbReference type="NCBIfam" id="TIGR00229">
    <property type="entry name" value="sensory_box"/>
    <property type="match status" value="1"/>
</dbReference>
<dbReference type="Gene3D" id="3.30.450.20">
    <property type="entry name" value="PAS domain"/>
    <property type="match status" value="1"/>
</dbReference>
<dbReference type="PANTHER" id="PTHR42878:SF7">
    <property type="entry name" value="SENSOR HISTIDINE KINASE GLRK"/>
    <property type="match status" value="1"/>
</dbReference>
<dbReference type="Pfam" id="PF00512">
    <property type="entry name" value="HisKA"/>
    <property type="match status" value="1"/>
</dbReference>
<evidence type="ECO:0000256" key="10">
    <source>
        <dbReference type="ARBA" id="ARBA00023012"/>
    </source>
</evidence>
<dbReference type="AlphaFoldDB" id="A0A316JLY3"/>
<dbReference type="CDD" id="cd00082">
    <property type="entry name" value="HisKA"/>
    <property type="match status" value="1"/>
</dbReference>
<evidence type="ECO:0000256" key="9">
    <source>
        <dbReference type="ARBA" id="ARBA00022989"/>
    </source>
</evidence>
<evidence type="ECO:0000313" key="15">
    <source>
        <dbReference type="EMBL" id="PWL16220.1"/>
    </source>
</evidence>
<dbReference type="InterPro" id="IPR003594">
    <property type="entry name" value="HATPase_dom"/>
</dbReference>
<evidence type="ECO:0000256" key="11">
    <source>
        <dbReference type="ARBA" id="ARBA00023136"/>
    </source>
</evidence>
<gene>
    <name evidence="15" type="ORF">DKP76_18725</name>
</gene>
<dbReference type="GO" id="GO:0000156">
    <property type="term" value="F:phosphorelay response regulator activity"/>
    <property type="evidence" value="ECO:0007669"/>
    <property type="project" value="TreeGrafter"/>
</dbReference>
<keyword evidence="5 12" id="KW-0812">Transmembrane</keyword>
<evidence type="ECO:0000256" key="2">
    <source>
        <dbReference type="ARBA" id="ARBA00004141"/>
    </source>
</evidence>
<accession>A0A316JLY3</accession>
<sequence>MAGHWMSQPARAFVGVALPVLAIVVFVALLAFSLMRLLNTERDMRIEATQNMLWVISRAHISSLQLSEALAGSVAGEVDPAQMELHYNVFLSRLALLNDGPQRRRMEALEATAALDALRKSLPELEALLMRPRPEIVPDIKALLVPYNAALTEAANKAMVAEWEDLGATLDATRKQLWHIIISMISISLAGTVLCIHFLLAIRDARQRTRLLNKEKAFSELLIGSSGEGIIAVDMNRRCTVWNEAAERLFGLGADGATGAMLNELSGFFAVDRIEQAISDALQGQAVALLDQPFFPSQQSEPLYVDLRCFSLRDGGRIIGTILLVSDVTERRAAQREIANHRDHLEQMVQARTQELDAALARERATADLYRNFGTMISHQFRTPLALVDSALQRLMRRRDKLTPDELLKRGEEARGAIARLVRLVESTLDAARLDAGQIEVRSQLCDLGNLVADICSRLTDDTGEGRITVTLPDGASPAAYCDPVHAEHILNNLLSNAVKYSPAKTPISIVLADTGTQIECVVSNIGPPERSFEQEALFERYYRGSNTEGRPGIGVGLYMARALARLQGGDVRLRNSEPGMVRLAMLLPSGASGSPSVTDMALRKESA</sequence>
<organism evidence="15 16">
    <name type="scientific">Falsochrobactrum shanghaiense</name>
    <dbReference type="NCBI Taxonomy" id="2201899"/>
    <lineage>
        <taxon>Bacteria</taxon>
        <taxon>Pseudomonadati</taxon>
        <taxon>Pseudomonadota</taxon>
        <taxon>Alphaproteobacteria</taxon>
        <taxon>Hyphomicrobiales</taxon>
        <taxon>Brucellaceae</taxon>
        <taxon>Falsochrobactrum</taxon>
    </lineage>
</organism>
<dbReference type="SUPFAM" id="SSF47384">
    <property type="entry name" value="Homodimeric domain of signal transducing histidine kinase"/>
    <property type="match status" value="1"/>
</dbReference>
<feature type="transmembrane region" description="Helical" evidence="12">
    <location>
        <begin position="177"/>
        <end position="200"/>
    </location>
</feature>
<evidence type="ECO:0000259" key="13">
    <source>
        <dbReference type="PROSITE" id="PS50109"/>
    </source>
</evidence>
<dbReference type="Proteomes" id="UP000245865">
    <property type="component" value="Unassembled WGS sequence"/>
</dbReference>
<dbReference type="Pfam" id="PF02518">
    <property type="entry name" value="HATPase_c"/>
    <property type="match status" value="1"/>
</dbReference>
<dbReference type="PROSITE" id="PS50112">
    <property type="entry name" value="PAS"/>
    <property type="match status" value="1"/>
</dbReference>
<dbReference type="InterPro" id="IPR036097">
    <property type="entry name" value="HisK_dim/P_sf"/>
</dbReference>
<evidence type="ECO:0000313" key="16">
    <source>
        <dbReference type="Proteomes" id="UP000245865"/>
    </source>
</evidence>
<keyword evidence="11 12" id="KW-0472">Membrane</keyword>
<protein>
    <recommendedName>
        <fullName evidence="3">histidine kinase</fullName>
        <ecNumber evidence="3">2.7.13.3</ecNumber>
    </recommendedName>
</protein>
<dbReference type="Gene3D" id="3.30.565.10">
    <property type="entry name" value="Histidine kinase-like ATPase, C-terminal domain"/>
    <property type="match status" value="1"/>
</dbReference>
<dbReference type="InterPro" id="IPR003661">
    <property type="entry name" value="HisK_dim/P_dom"/>
</dbReference>
<evidence type="ECO:0000259" key="14">
    <source>
        <dbReference type="PROSITE" id="PS50112"/>
    </source>
</evidence>
<feature type="transmembrane region" description="Helical" evidence="12">
    <location>
        <begin position="12"/>
        <end position="35"/>
    </location>
</feature>
<dbReference type="SMART" id="SM00387">
    <property type="entry name" value="HATPase_c"/>
    <property type="match status" value="1"/>
</dbReference>
<dbReference type="InterPro" id="IPR035965">
    <property type="entry name" value="PAS-like_dom_sf"/>
</dbReference>
<dbReference type="SUPFAM" id="SSF55785">
    <property type="entry name" value="PYP-like sensor domain (PAS domain)"/>
    <property type="match status" value="1"/>
</dbReference>
<keyword evidence="7" id="KW-0418">Kinase</keyword>
<evidence type="ECO:0000256" key="4">
    <source>
        <dbReference type="ARBA" id="ARBA00022679"/>
    </source>
</evidence>
<feature type="domain" description="Histidine kinase" evidence="13">
    <location>
        <begin position="376"/>
        <end position="592"/>
    </location>
</feature>
<dbReference type="Gene3D" id="1.10.287.130">
    <property type="match status" value="1"/>
</dbReference>
<evidence type="ECO:0000256" key="5">
    <source>
        <dbReference type="ARBA" id="ARBA00022692"/>
    </source>
</evidence>
<keyword evidence="6" id="KW-0547">Nucleotide-binding</keyword>
<dbReference type="Pfam" id="PF08448">
    <property type="entry name" value="PAS_4"/>
    <property type="match status" value="1"/>
</dbReference>
<keyword evidence="8" id="KW-0067">ATP-binding</keyword>
<dbReference type="PROSITE" id="PS50109">
    <property type="entry name" value="HIS_KIN"/>
    <property type="match status" value="1"/>
</dbReference>
<dbReference type="InterPro" id="IPR000014">
    <property type="entry name" value="PAS"/>
</dbReference>
<comment type="subcellular location">
    <subcellularLocation>
        <location evidence="2">Membrane</location>
        <topology evidence="2">Multi-pass membrane protein</topology>
    </subcellularLocation>
</comment>
<dbReference type="EC" id="2.7.13.3" evidence="3"/>
<dbReference type="SUPFAM" id="SSF55874">
    <property type="entry name" value="ATPase domain of HSP90 chaperone/DNA topoisomerase II/histidine kinase"/>
    <property type="match status" value="1"/>
</dbReference>
<dbReference type="GO" id="GO:0016020">
    <property type="term" value="C:membrane"/>
    <property type="evidence" value="ECO:0007669"/>
    <property type="project" value="UniProtKB-SubCell"/>
</dbReference>
<dbReference type="GO" id="GO:0005524">
    <property type="term" value="F:ATP binding"/>
    <property type="evidence" value="ECO:0007669"/>
    <property type="project" value="UniProtKB-KW"/>
</dbReference>
<dbReference type="InterPro" id="IPR013656">
    <property type="entry name" value="PAS_4"/>
</dbReference>
<feature type="domain" description="PAS" evidence="14">
    <location>
        <begin position="214"/>
        <end position="285"/>
    </location>
</feature>
<evidence type="ECO:0000256" key="1">
    <source>
        <dbReference type="ARBA" id="ARBA00000085"/>
    </source>
</evidence>
<dbReference type="GO" id="GO:0030295">
    <property type="term" value="F:protein kinase activator activity"/>
    <property type="evidence" value="ECO:0007669"/>
    <property type="project" value="TreeGrafter"/>
</dbReference>
<evidence type="ECO:0000256" key="7">
    <source>
        <dbReference type="ARBA" id="ARBA00022777"/>
    </source>
</evidence>
<comment type="catalytic activity">
    <reaction evidence="1">
        <text>ATP + protein L-histidine = ADP + protein N-phospho-L-histidine.</text>
        <dbReference type="EC" id="2.7.13.3"/>
    </reaction>
</comment>